<evidence type="ECO:0000259" key="2">
    <source>
        <dbReference type="Pfam" id="PF13529"/>
    </source>
</evidence>
<evidence type="ECO:0000256" key="1">
    <source>
        <dbReference type="SAM" id="MobiDB-lite"/>
    </source>
</evidence>
<evidence type="ECO:0000313" key="3">
    <source>
        <dbReference type="EMBL" id="CUN95939.1"/>
    </source>
</evidence>
<evidence type="ECO:0000313" key="4">
    <source>
        <dbReference type="Proteomes" id="UP000095512"/>
    </source>
</evidence>
<reference evidence="3 4" key="1">
    <citation type="submission" date="2015-09" db="EMBL/GenBank/DDBJ databases">
        <authorList>
            <consortium name="Pathogen Informatics"/>
        </authorList>
    </citation>
    <scope>NUCLEOTIDE SEQUENCE [LARGE SCALE GENOMIC DNA]</scope>
    <source>
        <strain evidence="3 4">2789STDY5834865</strain>
    </source>
</reference>
<sequence length="297" mass="32157">MKRAKKKLPSPQFSFQHILTAGIALSAFTLCASILVWAYPSLVSRAVSLPKELLARSGQASVETETDSTMASSPELPSEREDSQKGLEELISSGELGEIKDFDTYLTAEQDETAYYYIMDSAMGPMIYYNQGDSRWADYLYGGSDPMRSHGCGPTAAAMVISSFSPASLTPPEAAEWAASNGFYARGQGSYHSLITGSLTAYGLNVQSVTERSQEHVSDLLKEGSILIALMGKGSLTQNGHFIIITQILENGNVRIADPNSYSNSTKEWKLSQLLSELKQSRDSGAPLWAVSLPSEG</sequence>
<gene>
    <name evidence="3" type="ORF">ERS852480_00216</name>
</gene>
<dbReference type="Pfam" id="PF13529">
    <property type="entry name" value="Peptidase_C39_2"/>
    <property type="match status" value="1"/>
</dbReference>
<organism evidence="3 4">
    <name type="scientific">Enterocloster clostridioformis</name>
    <dbReference type="NCBI Taxonomy" id="1531"/>
    <lineage>
        <taxon>Bacteria</taxon>
        <taxon>Bacillati</taxon>
        <taxon>Bacillota</taxon>
        <taxon>Clostridia</taxon>
        <taxon>Lachnospirales</taxon>
        <taxon>Lachnospiraceae</taxon>
        <taxon>Enterocloster</taxon>
    </lineage>
</organism>
<feature type="region of interest" description="Disordered" evidence="1">
    <location>
        <begin position="58"/>
        <end position="86"/>
    </location>
</feature>
<feature type="domain" description="Peptidase C39-like" evidence="2">
    <location>
        <begin position="128"/>
        <end position="260"/>
    </location>
</feature>
<proteinExistence type="predicted"/>
<accession>A0A174B6V9</accession>
<protein>
    <submittedName>
        <fullName evidence="3">Murein hydrolase domain-containing protein</fullName>
    </submittedName>
</protein>
<dbReference type="RefSeq" id="WP_081031128.1">
    <property type="nucleotide sequence ID" value="NZ_CZAB01000001.1"/>
</dbReference>
<dbReference type="Gene3D" id="3.90.70.10">
    <property type="entry name" value="Cysteine proteinases"/>
    <property type="match status" value="1"/>
</dbReference>
<dbReference type="InterPro" id="IPR039564">
    <property type="entry name" value="Peptidase_C39-like"/>
</dbReference>
<dbReference type="AlphaFoldDB" id="A0A174B6V9"/>
<dbReference type="GO" id="GO:0016787">
    <property type="term" value="F:hydrolase activity"/>
    <property type="evidence" value="ECO:0007669"/>
    <property type="project" value="UniProtKB-KW"/>
</dbReference>
<dbReference type="EMBL" id="CZAB01000001">
    <property type="protein sequence ID" value="CUN95939.1"/>
    <property type="molecule type" value="Genomic_DNA"/>
</dbReference>
<keyword evidence="3" id="KW-0378">Hydrolase</keyword>
<feature type="compositionally biased region" description="Polar residues" evidence="1">
    <location>
        <begin position="58"/>
        <end position="72"/>
    </location>
</feature>
<dbReference type="Proteomes" id="UP000095512">
    <property type="component" value="Unassembled WGS sequence"/>
</dbReference>
<name>A0A174B6V9_9FIRM</name>
<feature type="compositionally biased region" description="Basic and acidic residues" evidence="1">
    <location>
        <begin position="77"/>
        <end position="86"/>
    </location>
</feature>